<sequence length="1097" mass="130526">AYPMFKNPRGQCLIINVYNISGAVRRWSDLDVKLLSDLFRQLHFNVIVYSDFNGDDLGAENFMRILRQFSQSKEHANAQCCVICLMSHGEEGSLSVQDGKKIYHDHVFDLFSNVNCPYLAGKPKLFFIQCCRDDPGVGPVDDAGCHVQIPSNTSFDDLVFDDDDECDSMQRHHLPTMTDMLIAFPSQKGFTAFRKPHVGSWYMNALVDVLARHAKDTDLCAMLNMVNGCVSREVTNKGKKQTAEYKSSFTKKAFYFFPGLTGNPIAPIDYSIHSRNDVKRNENAINQLDHQRDSSSFNYEIIKRFFIENLLDKWKILARELDVNENDIDLISRENISPKEKFSHILDIIANNRENNSSQILSDMFKSLKQCRRMSHYYLFLLFSNSEKQEIMEDERPAKGPKIVQVKNKMPAPIQITAEQLLREAKEKQLEYVAPPPIQKISDPEELAEYRMKKRKEFEDAIRKNRQKMVNWVKYAHWEESQQELQRARSIWERALDVDYRNIALWLKYAEMEMRYKQINHARNIWDRAIAILPRANQLWYKYAYMEEMLSNIAGCRQIFERWMEWQPDEQAWNTYIKFELRYNELERARMIYERFVVTHPEPKNWIRYAKFEEQNNYIKSARRIYERAIEFFGEEHLNERLLLDFAKFEEHQKEHERCRMIYKYALEHLPKSSCEDIFKAYTIHEKKYGDRTGIEDVITSKRKFRYEEELKENPLDYDTWFDYLRLLETEGDFPVIREAYEKAIAQIPPIQEKRYWRRYVYLWINYALFEELEAEDVERTREVYKACLNLIPHKKFTFAKIWLYYAQFEIRQKELASVRKILGTAIGMCPKDKLFRGYIDLEIQLREFDNCRRLYEKFLEFGPDNCTTWIKFAELESILGDIDRARSIYELAIEQPRLDMPELLWKAFIDFEIEQQEYDRARRLYSKLLKKTQHVKVWLSMTQFEASIEESDSIDRARDVFEQAYKTLRTANDKEERLMLVEQWLNFEREKGTKESAARVEKLFPTRRKQRRKILSEDGIPTDQWEEFTQLVFPDDEAVQPHKKLLDMAKRWKKGHDDTTTTTEASAPASEPATEKEDSIPLPEAHIDDEEMNDES</sequence>
<dbReference type="PROSITE" id="PS50207">
    <property type="entry name" value="CASPASE_P10"/>
    <property type="match status" value="1"/>
</dbReference>
<keyword evidence="7" id="KW-0508">mRNA splicing</keyword>
<comment type="function">
    <text evidence="9">Involved in pre-mRNA splicing and cell cycle progression. Required for the spliceosome assembly and initiation of the DNA replication.</text>
</comment>
<keyword evidence="5" id="KW-0747">Spliceosome</keyword>
<dbReference type="AlphaFoldDB" id="A0A815T6F8"/>
<dbReference type="Proteomes" id="UP000663828">
    <property type="component" value="Unassembled WGS sequence"/>
</dbReference>
<reference evidence="15" key="1">
    <citation type="submission" date="2021-02" db="EMBL/GenBank/DDBJ databases">
        <authorList>
            <person name="Nowell W R."/>
        </authorList>
    </citation>
    <scope>NUCLEOTIDE SEQUENCE</scope>
</reference>
<dbReference type="GO" id="GO:0004197">
    <property type="term" value="F:cysteine-type endopeptidase activity"/>
    <property type="evidence" value="ECO:0007669"/>
    <property type="project" value="InterPro"/>
</dbReference>
<feature type="domain" description="Caspase family p10" evidence="13">
    <location>
        <begin position="170"/>
        <end position="258"/>
    </location>
</feature>
<keyword evidence="16" id="KW-1185">Reference proteome</keyword>
<dbReference type="Gene3D" id="3.40.50.1460">
    <property type="match status" value="1"/>
</dbReference>
<dbReference type="InterPro" id="IPR002138">
    <property type="entry name" value="Pept_C14_p10"/>
</dbReference>
<dbReference type="Gene3D" id="1.25.40.10">
    <property type="entry name" value="Tetratricopeptide repeat domain"/>
    <property type="match status" value="3"/>
</dbReference>
<dbReference type="FunFam" id="1.25.40.10:FF:000269">
    <property type="entry name" value="Crooked neck pre-mRNA-splicing factor 1"/>
    <property type="match status" value="1"/>
</dbReference>
<evidence type="ECO:0000256" key="3">
    <source>
        <dbReference type="ARBA" id="ARBA00010134"/>
    </source>
</evidence>
<dbReference type="GO" id="GO:0071011">
    <property type="term" value="C:precatalytic spliceosome"/>
    <property type="evidence" value="ECO:0007669"/>
    <property type="project" value="TreeGrafter"/>
</dbReference>
<evidence type="ECO:0000259" key="13">
    <source>
        <dbReference type="PROSITE" id="PS50207"/>
    </source>
</evidence>
<feature type="domain" description="Death" evidence="12">
    <location>
        <begin position="313"/>
        <end position="369"/>
    </location>
</feature>
<dbReference type="Pfam" id="PF23231">
    <property type="entry name" value="HAT_Syf1_CNRKL1_C"/>
    <property type="match status" value="1"/>
</dbReference>
<gene>
    <name evidence="15" type="ORF">XAT740_LOCUS39575</name>
</gene>
<dbReference type="SMART" id="SM00386">
    <property type="entry name" value="HAT"/>
    <property type="match status" value="14"/>
</dbReference>
<evidence type="ECO:0000259" key="12">
    <source>
        <dbReference type="PROSITE" id="PS50017"/>
    </source>
</evidence>
<dbReference type="GO" id="GO:0000974">
    <property type="term" value="C:Prp19 complex"/>
    <property type="evidence" value="ECO:0007669"/>
    <property type="project" value="TreeGrafter"/>
</dbReference>
<dbReference type="PANTHER" id="PTHR11246">
    <property type="entry name" value="PRE-MRNA SPLICING FACTOR"/>
    <property type="match status" value="1"/>
</dbReference>
<dbReference type="GO" id="GO:0071014">
    <property type="term" value="C:post-mRNA release spliceosomal complex"/>
    <property type="evidence" value="ECO:0007669"/>
    <property type="project" value="TreeGrafter"/>
</dbReference>
<feature type="domain" description="Caspase family p20" evidence="14">
    <location>
        <begin position="8"/>
        <end position="135"/>
    </location>
</feature>
<keyword evidence="8" id="KW-0539">Nucleus</keyword>
<dbReference type="InterPro" id="IPR011600">
    <property type="entry name" value="Pept_C14_caspase"/>
</dbReference>
<dbReference type="SUPFAM" id="SSF47986">
    <property type="entry name" value="DEATH domain"/>
    <property type="match status" value="1"/>
</dbReference>
<evidence type="ECO:0000256" key="7">
    <source>
        <dbReference type="ARBA" id="ARBA00023187"/>
    </source>
</evidence>
<dbReference type="GO" id="GO:0000245">
    <property type="term" value="P:spliceosomal complex assembly"/>
    <property type="evidence" value="ECO:0007669"/>
    <property type="project" value="TreeGrafter"/>
</dbReference>
<dbReference type="PROSITE" id="PS50208">
    <property type="entry name" value="CASPASE_P20"/>
    <property type="match status" value="1"/>
</dbReference>
<dbReference type="SUPFAM" id="SSF52129">
    <property type="entry name" value="Caspase-like"/>
    <property type="match status" value="1"/>
</dbReference>
<dbReference type="CDD" id="cd00032">
    <property type="entry name" value="CASc"/>
    <property type="match status" value="1"/>
</dbReference>
<dbReference type="SMART" id="SM00115">
    <property type="entry name" value="CASc"/>
    <property type="match status" value="1"/>
</dbReference>
<dbReference type="PANTHER" id="PTHR11246:SF3">
    <property type="entry name" value="CROOKED NECK-LIKE PROTEIN 1"/>
    <property type="match status" value="1"/>
</dbReference>
<evidence type="ECO:0000256" key="8">
    <source>
        <dbReference type="ARBA" id="ARBA00023242"/>
    </source>
</evidence>
<dbReference type="SUPFAM" id="SSF48452">
    <property type="entry name" value="TPR-like"/>
    <property type="match status" value="2"/>
</dbReference>
<keyword evidence="4" id="KW-0507">mRNA processing</keyword>
<evidence type="ECO:0000256" key="11">
    <source>
        <dbReference type="SAM" id="MobiDB-lite"/>
    </source>
</evidence>
<dbReference type="GO" id="GO:0006508">
    <property type="term" value="P:proteolysis"/>
    <property type="evidence" value="ECO:0007669"/>
    <property type="project" value="InterPro"/>
</dbReference>
<dbReference type="GO" id="GO:0071007">
    <property type="term" value="C:U2-type catalytic step 2 spliceosome"/>
    <property type="evidence" value="ECO:0007669"/>
    <property type="project" value="TreeGrafter"/>
</dbReference>
<organism evidence="15 16">
    <name type="scientific">Adineta ricciae</name>
    <name type="common">Rotifer</name>
    <dbReference type="NCBI Taxonomy" id="249248"/>
    <lineage>
        <taxon>Eukaryota</taxon>
        <taxon>Metazoa</taxon>
        <taxon>Spiralia</taxon>
        <taxon>Gnathifera</taxon>
        <taxon>Rotifera</taxon>
        <taxon>Eurotatoria</taxon>
        <taxon>Bdelloidea</taxon>
        <taxon>Adinetida</taxon>
        <taxon>Adinetidae</taxon>
        <taxon>Adineta</taxon>
    </lineage>
</organism>
<accession>A0A815T6F8</accession>
<comment type="similarity">
    <text evidence="3 10">Belongs to the peptidase C14A family.</text>
</comment>
<dbReference type="Pfam" id="PF00531">
    <property type="entry name" value="Death"/>
    <property type="match status" value="1"/>
</dbReference>
<feature type="compositionally biased region" description="Acidic residues" evidence="11">
    <location>
        <begin position="1088"/>
        <end position="1097"/>
    </location>
</feature>
<dbReference type="InterPro" id="IPR011990">
    <property type="entry name" value="TPR-like_helical_dom_sf"/>
</dbReference>
<feature type="non-terminal residue" evidence="15">
    <location>
        <position position="1097"/>
    </location>
</feature>
<feature type="compositionally biased region" description="Low complexity" evidence="11">
    <location>
        <begin position="1061"/>
        <end position="1073"/>
    </location>
</feature>
<protein>
    <submittedName>
        <fullName evidence="15">Uncharacterized protein</fullName>
    </submittedName>
</protein>
<evidence type="ECO:0000259" key="14">
    <source>
        <dbReference type="PROSITE" id="PS50208"/>
    </source>
</evidence>
<dbReference type="InterPro" id="IPR011029">
    <property type="entry name" value="DEATH-like_dom_sf"/>
</dbReference>
<proteinExistence type="inferred from homology"/>
<dbReference type="PROSITE" id="PS01121">
    <property type="entry name" value="CASPASE_HIS"/>
    <property type="match status" value="1"/>
</dbReference>
<evidence type="ECO:0000256" key="5">
    <source>
        <dbReference type="ARBA" id="ARBA00022728"/>
    </source>
</evidence>
<comment type="caution">
    <text evidence="15">The sequence shown here is derived from an EMBL/GenBank/DDBJ whole genome shotgun (WGS) entry which is preliminary data.</text>
</comment>
<evidence type="ECO:0000256" key="6">
    <source>
        <dbReference type="ARBA" id="ARBA00022737"/>
    </source>
</evidence>
<dbReference type="InterPro" id="IPR003107">
    <property type="entry name" value="HAT"/>
</dbReference>
<dbReference type="PRINTS" id="PR00376">
    <property type="entry name" value="IL1BCENZYME"/>
</dbReference>
<feature type="compositionally biased region" description="Basic and acidic residues" evidence="11">
    <location>
        <begin position="1051"/>
        <end position="1060"/>
    </location>
</feature>
<evidence type="ECO:0000256" key="9">
    <source>
        <dbReference type="ARBA" id="ARBA00037040"/>
    </source>
</evidence>
<evidence type="ECO:0000256" key="4">
    <source>
        <dbReference type="ARBA" id="ARBA00022664"/>
    </source>
</evidence>
<dbReference type="FunFam" id="1.25.40.10:FF:000306">
    <property type="entry name" value="Cell cycle control protein cwf4"/>
    <property type="match status" value="1"/>
</dbReference>
<comment type="similarity">
    <text evidence="2">Belongs to the crooked-neck family.</text>
</comment>
<dbReference type="InterPro" id="IPR001309">
    <property type="entry name" value="Pept_C14_p20"/>
</dbReference>
<dbReference type="InterPro" id="IPR015917">
    <property type="entry name" value="Pept_C14A"/>
</dbReference>
<dbReference type="InterPro" id="IPR016129">
    <property type="entry name" value="Caspase_his_AS"/>
</dbReference>
<comment type="subcellular location">
    <subcellularLocation>
        <location evidence="1">Nucleus speckle</location>
    </subcellularLocation>
</comment>
<dbReference type="GO" id="GO:0016607">
    <property type="term" value="C:nuclear speck"/>
    <property type="evidence" value="ECO:0007669"/>
    <property type="project" value="UniProtKB-SubCell"/>
</dbReference>
<keyword evidence="6" id="KW-0677">Repeat</keyword>
<evidence type="ECO:0000313" key="15">
    <source>
        <dbReference type="EMBL" id="CAF1499545.1"/>
    </source>
</evidence>
<dbReference type="PROSITE" id="PS50017">
    <property type="entry name" value="DEATH_DOMAIN"/>
    <property type="match status" value="1"/>
</dbReference>
<dbReference type="InterPro" id="IPR055430">
    <property type="entry name" value="HAT_Syf1_CNRKL1_C"/>
</dbReference>
<dbReference type="Pfam" id="PF00656">
    <property type="entry name" value="Peptidase_C14"/>
    <property type="match status" value="1"/>
</dbReference>
<dbReference type="EMBL" id="CAJNOR010004402">
    <property type="protein sequence ID" value="CAF1499545.1"/>
    <property type="molecule type" value="Genomic_DNA"/>
</dbReference>
<dbReference type="InterPro" id="IPR045075">
    <property type="entry name" value="Syf1-like"/>
</dbReference>
<evidence type="ECO:0000256" key="1">
    <source>
        <dbReference type="ARBA" id="ARBA00004324"/>
    </source>
</evidence>
<feature type="region of interest" description="Disordered" evidence="11">
    <location>
        <begin position="1051"/>
        <end position="1097"/>
    </location>
</feature>
<evidence type="ECO:0000313" key="16">
    <source>
        <dbReference type="Proteomes" id="UP000663828"/>
    </source>
</evidence>
<dbReference type="InterPro" id="IPR000488">
    <property type="entry name" value="Death_dom"/>
</dbReference>
<name>A0A815T6F8_ADIRI</name>
<dbReference type="GO" id="GO:0007165">
    <property type="term" value="P:signal transduction"/>
    <property type="evidence" value="ECO:0007669"/>
    <property type="project" value="InterPro"/>
</dbReference>
<evidence type="ECO:0000256" key="10">
    <source>
        <dbReference type="RuleBase" id="RU003971"/>
    </source>
</evidence>
<dbReference type="InterPro" id="IPR029030">
    <property type="entry name" value="Caspase-like_dom_sf"/>
</dbReference>
<evidence type="ECO:0000256" key="2">
    <source>
        <dbReference type="ARBA" id="ARBA00008644"/>
    </source>
</evidence>
<dbReference type="FunFam" id="1.25.40.10:FF:000075">
    <property type="entry name" value="Crooked neck pre-mRNA-splicing factor 1"/>
    <property type="match status" value="1"/>
</dbReference>